<accession>A0ABV2WT67</accession>
<dbReference type="CDD" id="cd05233">
    <property type="entry name" value="SDR_c"/>
    <property type="match status" value="1"/>
</dbReference>
<comment type="similarity">
    <text evidence="1">Belongs to the short-chain dehydrogenases/reductases (SDR) family.</text>
</comment>
<reference evidence="3 4" key="1">
    <citation type="submission" date="2024-06" db="EMBL/GenBank/DDBJ databases">
        <title>The Natural Products Discovery Center: Release of the First 8490 Sequenced Strains for Exploring Actinobacteria Biosynthetic Diversity.</title>
        <authorList>
            <person name="Kalkreuter E."/>
            <person name="Kautsar S.A."/>
            <person name="Yang D."/>
            <person name="Bader C.D."/>
            <person name="Teijaro C.N."/>
            <person name="Fluegel L."/>
            <person name="Davis C.M."/>
            <person name="Simpson J.R."/>
            <person name="Lauterbach L."/>
            <person name="Steele A.D."/>
            <person name="Gui C."/>
            <person name="Meng S."/>
            <person name="Li G."/>
            <person name="Viehrig K."/>
            <person name="Ye F."/>
            <person name="Su P."/>
            <person name="Kiefer A.F."/>
            <person name="Nichols A."/>
            <person name="Cepeda A.J."/>
            <person name="Yan W."/>
            <person name="Fan B."/>
            <person name="Jiang Y."/>
            <person name="Adhikari A."/>
            <person name="Zheng C.-J."/>
            <person name="Schuster L."/>
            <person name="Cowan T.M."/>
            <person name="Smanski M.J."/>
            <person name="Chevrette M.G."/>
            <person name="De Carvalho L.P.S."/>
            <person name="Shen B."/>
        </authorList>
    </citation>
    <scope>NUCLEOTIDE SEQUENCE [LARGE SCALE GENOMIC DNA]</scope>
    <source>
        <strain evidence="3 4">NPDC019708</strain>
    </source>
</reference>
<dbReference type="RefSeq" id="WP_356954117.1">
    <property type="nucleotide sequence ID" value="NZ_JBEYBD010000001.1"/>
</dbReference>
<name>A0ABV2WT67_9NOCA</name>
<dbReference type="InterPro" id="IPR002347">
    <property type="entry name" value="SDR_fam"/>
</dbReference>
<dbReference type="NCBIfam" id="NF009389">
    <property type="entry name" value="PRK12748.1"/>
    <property type="match status" value="1"/>
</dbReference>
<evidence type="ECO:0000256" key="1">
    <source>
        <dbReference type="ARBA" id="ARBA00006484"/>
    </source>
</evidence>
<keyword evidence="2" id="KW-0560">Oxidoreductase</keyword>
<dbReference type="Gene3D" id="3.40.50.720">
    <property type="entry name" value="NAD(P)-binding Rossmann-like Domain"/>
    <property type="match status" value="1"/>
</dbReference>
<gene>
    <name evidence="3" type="ORF">ABZ510_19670</name>
</gene>
<comment type="caution">
    <text evidence="3">The sequence shown here is derived from an EMBL/GenBank/DDBJ whole genome shotgun (WGS) entry which is preliminary data.</text>
</comment>
<dbReference type="Proteomes" id="UP001550628">
    <property type="component" value="Unassembled WGS sequence"/>
</dbReference>
<protein>
    <submittedName>
        <fullName evidence="3">SDR family oxidoreductase</fullName>
    </submittedName>
</protein>
<evidence type="ECO:0000256" key="2">
    <source>
        <dbReference type="ARBA" id="ARBA00023002"/>
    </source>
</evidence>
<dbReference type="EMBL" id="JBEYBF010000013">
    <property type="protein sequence ID" value="MEU1954069.1"/>
    <property type="molecule type" value="Genomic_DNA"/>
</dbReference>
<dbReference type="PRINTS" id="PR00081">
    <property type="entry name" value="GDHRDH"/>
</dbReference>
<sequence length="273" mass="29420">MHAERDLTGRVAVVTGVGRRAGIGYAIARRLADRGAALYLTHWRPHDEEQPWGADDIDAIRRGLSAAPRVVDHSVDFADPAAPAEVVDAAVAEFGHVDILIANHARSGGDGTLLDIDAAMLDAHWAVDARSVLLLTQVFTRQFRPDRGEVADRGRVIWMTSGQHLAPMRAEIAYGSAKSVLAGMTATVADELIDRGIVLNTVNPGPVDTGFLAPDTTGLPAEFVEQVHSAFPRGRAGRPDDPARLIEWLVSDAGRWVVGQVLDSEGGFRRSRF</sequence>
<dbReference type="InterPro" id="IPR036291">
    <property type="entry name" value="NAD(P)-bd_dom_sf"/>
</dbReference>
<evidence type="ECO:0000313" key="4">
    <source>
        <dbReference type="Proteomes" id="UP001550628"/>
    </source>
</evidence>
<keyword evidence="4" id="KW-1185">Reference proteome</keyword>
<dbReference type="SUPFAM" id="SSF51735">
    <property type="entry name" value="NAD(P)-binding Rossmann-fold domains"/>
    <property type="match status" value="1"/>
</dbReference>
<dbReference type="Pfam" id="PF13561">
    <property type="entry name" value="adh_short_C2"/>
    <property type="match status" value="1"/>
</dbReference>
<evidence type="ECO:0000313" key="3">
    <source>
        <dbReference type="EMBL" id="MEU1954069.1"/>
    </source>
</evidence>
<dbReference type="PANTHER" id="PTHR48107">
    <property type="entry name" value="NADPH-DEPENDENT ALDEHYDE REDUCTASE-LIKE PROTEIN, CHLOROPLASTIC-RELATED"/>
    <property type="match status" value="1"/>
</dbReference>
<dbReference type="PANTHER" id="PTHR48107:SF7">
    <property type="entry name" value="RE15974P"/>
    <property type="match status" value="1"/>
</dbReference>
<proteinExistence type="inferred from homology"/>
<organism evidence="3 4">
    <name type="scientific">Nocardia rhamnosiphila</name>
    <dbReference type="NCBI Taxonomy" id="426716"/>
    <lineage>
        <taxon>Bacteria</taxon>
        <taxon>Bacillati</taxon>
        <taxon>Actinomycetota</taxon>
        <taxon>Actinomycetes</taxon>
        <taxon>Mycobacteriales</taxon>
        <taxon>Nocardiaceae</taxon>
        <taxon>Nocardia</taxon>
    </lineage>
</organism>